<reference evidence="1" key="2">
    <citation type="journal article" date="2019" name="Genome Biol. Evol.">
        <title>Day and night: Metabolic profiles and evolutionary relationships of six axenic non-marine cyanobacteria.</title>
        <authorList>
            <person name="Will S.E."/>
            <person name="Henke P."/>
            <person name="Boedeker C."/>
            <person name="Huang S."/>
            <person name="Brinkmann H."/>
            <person name="Rohde M."/>
            <person name="Jarek M."/>
            <person name="Friedl T."/>
            <person name="Seufert S."/>
            <person name="Schumacher M."/>
            <person name="Overmann J."/>
            <person name="Neumann-Schaal M."/>
            <person name="Petersen J."/>
        </authorList>
    </citation>
    <scope>NUCLEOTIDE SEQUENCE [LARGE SCALE GENOMIC DNA]</scope>
    <source>
        <strain evidence="1">PCC 7102</strain>
    </source>
</reference>
<reference evidence="1" key="1">
    <citation type="submission" date="2018-12" db="EMBL/GenBank/DDBJ databases">
        <authorList>
            <person name="Will S."/>
            <person name="Neumann-Schaal M."/>
            <person name="Henke P."/>
        </authorList>
    </citation>
    <scope>NUCLEOTIDE SEQUENCE</scope>
    <source>
        <strain evidence="1">PCC 7102</strain>
    </source>
</reference>
<protein>
    <submittedName>
        <fullName evidence="1">Uncharacterized protein</fullName>
    </submittedName>
</protein>
<keyword evidence="2" id="KW-1185">Reference proteome</keyword>
<accession>A0A433V6Y5</accession>
<gene>
    <name evidence="1" type="ORF">DSM106972_064640</name>
</gene>
<sequence length="314" mass="35071">MNSYKQIIYIATDNHPVFFEKLSSIIKEIDNLKPVENWQKLFVGFAAMVDGTGTLAQIASTSVISTWKQSQLSESESVTPKTLNNDGQSLDKAIKTLKQFNLEKWKSLVESISLSSIPDDLEFPPGHPLPEHLYRVHPLKTKINKYIPIEAFDDLLYDEREAELINLLADLGATKITFQDVSNQSNKYGANAEVKITGAGGIEGNGEHQKNQSQNNSQLIKLRGKPWTPNMTIDKEKYSWLSYEPSWERLVHTRLAGALSTTIELTTDDSYSISGQFKLAEGLLQKIGALGSGATITQSFQKKKLFEVEFADSI</sequence>
<evidence type="ECO:0000313" key="1">
    <source>
        <dbReference type="EMBL" id="RUT01841.1"/>
    </source>
</evidence>
<organism evidence="1 2">
    <name type="scientific">Dulcicalothrix desertica PCC 7102</name>
    <dbReference type="NCBI Taxonomy" id="232991"/>
    <lineage>
        <taxon>Bacteria</taxon>
        <taxon>Bacillati</taxon>
        <taxon>Cyanobacteriota</taxon>
        <taxon>Cyanophyceae</taxon>
        <taxon>Nostocales</taxon>
        <taxon>Calotrichaceae</taxon>
        <taxon>Dulcicalothrix</taxon>
    </lineage>
</organism>
<dbReference type="AlphaFoldDB" id="A0A433V6Y5"/>
<name>A0A433V6Y5_9CYAN</name>
<dbReference type="EMBL" id="RSCL01000018">
    <property type="protein sequence ID" value="RUT01841.1"/>
    <property type="molecule type" value="Genomic_DNA"/>
</dbReference>
<evidence type="ECO:0000313" key="2">
    <source>
        <dbReference type="Proteomes" id="UP000271624"/>
    </source>
</evidence>
<dbReference type="Proteomes" id="UP000271624">
    <property type="component" value="Unassembled WGS sequence"/>
</dbReference>
<proteinExistence type="predicted"/>
<comment type="caution">
    <text evidence="1">The sequence shown here is derived from an EMBL/GenBank/DDBJ whole genome shotgun (WGS) entry which is preliminary data.</text>
</comment>
<dbReference type="OrthoDB" id="5175111at2"/>
<dbReference type="RefSeq" id="WP_127084649.1">
    <property type="nucleotide sequence ID" value="NZ_RSCL01000018.1"/>
</dbReference>